<dbReference type="EC" id="7.1.1.2" evidence="3 15"/>
<proteinExistence type="inferred from homology"/>
<keyword evidence="15" id="KW-0830">Ubiquinone</keyword>
<evidence type="ECO:0000256" key="4">
    <source>
        <dbReference type="ARBA" id="ARBA00021095"/>
    </source>
</evidence>
<evidence type="ECO:0000256" key="11">
    <source>
        <dbReference type="ARBA" id="ARBA00023027"/>
    </source>
</evidence>
<keyword evidence="11 15" id="KW-0520">NAD</keyword>
<comment type="catalytic activity">
    <reaction evidence="14 15">
        <text>a ubiquinone + NADH + 5 H(+)(in) = a ubiquinol + NAD(+) + 4 H(+)(out)</text>
        <dbReference type="Rhea" id="RHEA:29091"/>
        <dbReference type="Rhea" id="RHEA-COMP:9565"/>
        <dbReference type="Rhea" id="RHEA-COMP:9566"/>
        <dbReference type="ChEBI" id="CHEBI:15378"/>
        <dbReference type="ChEBI" id="CHEBI:16389"/>
        <dbReference type="ChEBI" id="CHEBI:17976"/>
        <dbReference type="ChEBI" id="CHEBI:57540"/>
        <dbReference type="ChEBI" id="CHEBI:57945"/>
        <dbReference type="EC" id="7.1.1.2"/>
    </reaction>
</comment>
<feature type="transmembrane region" description="Helical" evidence="15">
    <location>
        <begin position="135"/>
        <end position="162"/>
    </location>
</feature>
<dbReference type="AlphaFoldDB" id="Q66SL9"/>
<dbReference type="InterPro" id="IPR050269">
    <property type="entry name" value="ComplexI_Subunit6"/>
</dbReference>
<evidence type="ECO:0000256" key="8">
    <source>
        <dbReference type="ARBA" id="ARBA00022967"/>
    </source>
</evidence>
<evidence type="ECO:0000256" key="12">
    <source>
        <dbReference type="ARBA" id="ARBA00023128"/>
    </source>
</evidence>
<dbReference type="GO" id="GO:0031966">
    <property type="term" value="C:mitochondrial membrane"/>
    <property type="evidence" value="ECO:0007669"/>
    <property type="project" value="UniProtKB-SubCell"/>
</dbReference>
<evidence type="ECO:0000313" key="16">
    <source>
        <dbReference type="EMBL" id="AAT08579.1"/>
    </source>
</evidence>
<comment type="similarity">
    <text evidence="2 15">Belongs to the complex I subunit 6 family.</text>
</comment>
<evidence type="ECO:0000256" key="14">
    <source>
        <dbReference type="ARBA" id="ARBA00049551"/>
    </source>
</evidence>
<evidence type="ECO:0000256" key="9">
    <source>
        <dbReference type="ARBA" id="ARBA00022982"/>
    </source>
</evidence>
<evidence type="ECO:0000256" key="15">
    <source>
        <dbReference type="RuleBase" id="RU004430"/>
    </source>
</evidence>
<keyword evidence="9 15" id="KW-0249">Electron transport</keyword>
<keyword evidence="6 15" id="KW-0679">Respiratory chain</keyword>
<keyword evidence="12 15" id="KW-0496">Mitochondrion</keyword>
<dbReference type="PANTHER" id="PTHR11435">
    <property type="entry name" value="NADH UBIQUINONE OXIDOREDUCTASE SUBUNIT ND6"/>
    <property type="match status" value="1"/>
</dbReference>
<keyword evidence="8 15" id="KW-1278">Translocase</keyword>
<keyword evidence="10 15" id="KW-1133">Transmembrane helix</keyword>
<evidence type="ECO:0000256" key="13">
    <source>
        <dbReference type="ARBA" id="ARBA00023136"/>
    </source>
</evidence>
<accession>Q66SL9</accession>
<feature type="transmembrane region" description="Helical" evidence="15">
    <location>
        <begin position="85"/>
        <end position="114"/>
    </location>
</feature>
<dbReference type="PANTHER" id="PTHR11435:SF1">
    <property type="entry name" value="NADH-UBIQUINONE OXIDOREDUCTASE CHAIN 6"/>
    <property type="match status" value="1"/>
</dbReference>
<evidence type="ECO:0000256" key="5">
    <source>
        <dbReference type="ARBA" id="ARBA00022448"/>
    </source>
</evidence>
<organism evidence="16">
    <name type="scientific">Bipes tridactylus</name>
    <dbReference type="NCBI Taxonomy" id="273520"/>
    <lineage>
        <taxon>Eukaryota</taxon>
        <taxon>Metazoa</taxon>
        <taxon>Chordata</taxon>
        <taxon>Craniata</taxon>
        <taxon>Vertebrata</taxon>
        <taxon>Euteleostomi</taxon>
        <taxon>Lepidosauria</taxon>
        <taxon>Squamata</taxon>
        <taxon>Bifurcata</taxon>
        <taxon>Unidentata</taxon>
        <taxon>Episquamata</taxon>
        <taxon>Laterata</taxon>
        <taxon>Lacertibaenia</taxon>
        <taxon>Amphisbaenia</taxon>
        <taxon>Bipedidae</taxon>
        <taxon>Bipes</taxon>
    </lineage>
</organism>
<comment type="function">
    <text evidence="15">Core subunit of the mitochondrial membrane respiratory chain NADH dehydrogenase (Complex I) which catalyzes electron transfer from NADH through the respiratory chain, using ubiquinone as an electron acceptor. Essential for the catalytic activity and assembly of complex I.</text>
</comment>
<evidence type="ECO:0000256" key="1">
    <source>
        <dbReference type="ARBA" id="ARBA00004225"/>
    </source>
</evidence>
<evidence type="ECO:0000256" key="6">
    <source>
        <dbReference type="ARBA" id="ARBA00022660"/>
    </source>
</evidence>
<protein>
    <recommendedName>
        <fullName evidence="4 15">NADH-ubiquinone oxidoreductase chain 6</fullName>
        <ecNumber evidence="3 15">7.1.1.2</ecNumber>
    </recommendedName>
</protein>
<feature type="transmembrane region" description="Helical" evidence="15">
    <location>
        <begin position="53"/>
        <end position="73"/>
    </location>
</feature>
<evidence type="ECO:0000256" key="3">
    <source>
        <dbReference type="ARBA" id="ARBA00012944"/>
    </source>
</evidence>
<geneLocation type="mitochondrion" evidence="16"/>
<sequence>MMYVIYSLGWAFLMSVVGVAVNPFPHFATGALAVAAVFGGAVLVWCGGLFLPVVLLLIYLGGMLVVFAYAIALVPGERAQQYGGWGSWVVVFAVLFVGFSLLELLFGGGIYGCGSAGDVVGMLRPQIDMCGVGGLYSFGVLWLLVCGVCLFICLFVVLWLSLGGERGAIRSF</sequence>
<dbReference type="InterPro" id="IPR001457">
    <property type="entry name" value="NADH_UbQ/plastoQ_OxRdtase_su6"/>
</dbReference>
<keyword evidence="5 15" id="KW-0813">Transport</keyword>
<name>Q66SL9_9SAUR</name>
<comment type="subcellular location">
    <subcellularLocation>
        <location evidence="1 15">Mitochondrion membrane</location>
        <topology evidence="1 15">Multi-pass membrane protein</topology>
    </subcellularLocation>
</comment>
<reference evidence="16" key="1">
    <citation type="journal article" date="2004" name="Mol. Phylogenet. Evol.">
        <title>Phylogenetic relationships among amphisbaenian reptiles based on complete mitochondrial genomic sequences.</title>
        <authorList>
            <person name="Macey J.R."/>
            <person name="Papenfuss T.J."/>
            <person name="Kuehl J.V."/>
            <person name="Fourcade H.M."/>
            <person name="Boore J.L."/>
        </authorList>
    </citation>
    <scope>NUCLEOTIDE SEQUENCE</scope>
</reference>
<evidence type="ECO:0000256" key="2">
    <source>
        <dbReference type="ARBA" id="ARBA00005698"/>
    </source>
</evidence>
<dbReference type="EMBL" id="AY605479">
    <property type="protein sequence ID" value="AAT08579.1"/>
    <property type="molecule type" value="Genomic_DNA"/>
</dbReference>
<evidence type="ECO:0000256" key="10">
    <source>
        <dbReference type="ARBA" id="ARBA00022989"/>
    </source>
</evidence>
<dbReference type="GO" id="GO:0008137">
    <property type="term" value="F:NADH dehydrogenase (ubiquinone) activity"/>
    <property type="evidence" value="ECO:0007669"/>
    <property type="project" value="UniProtKB-UniRule"/>
</dbReference>
<evidence type="ECO:0000256" key="7">
    <source>
        <dbReference type="ARBA" id="ARBA00022692"/>
    </source>
</evidence>
<keyword evidence="13 15" id="KW-0472">Membrane</keyword>
<dbReference type="Pfam" id="PF00499">
    <property type="entry name" value="Oxidored_q3"/>
    <property type="match status" value="1"/>
</dbReference>
<gene>
    <name evidence="16" type="primary">nad6</name>
</gene>
<keyword evidence="7 15" id="KW-0812">Transmembrane</keyword>